<dbReference type="Gene3D" id="3.30.470.30">
    <property type="entry name" value="DNA ligase/mRNA capping enzyme"/>
    <property type="match status" value="1"/>
</dbReference>
<protein>
    <recommendedName>
        <fullName evidence="1">RNA ligase domain-containing protein</fullName>
    </recommendedName>
</protein>
<evidence type="ECO:0000313" key="3">
    <source>
        <dbReference type="Proteomes" id="UP001501729"/>
    </source>
</evidence>
<keyword evidence="3" id="KW-1185">Reference proteome</keyword>
<sequence length="285" mass="32726">MKRYPPIATPDDAPKSMFGGGHLWIQEKVDGAHLRFQLRESGLLRFGDRNRVHDADAVPTPYQHAVRHIRENFDRSALRSAVENVESVVFFGEAMHRHIIDYEWSRTPSFLGFDIWSDSSERFLSPDRVEAIYRRLGLNHVNAFEKEVRAVDFDPHDYEIPRSNWYDGPAKGVVLRNKTGDRAKLLDSDFDTDTGFAGRNGPKTSNKSPEAVARAYATDRRFERTASTLEANQQAVTVDALFERTFETIVREEHAHLFDETNDIDLQAFRSELASLAQRFVSNRR</sequence>
<dbReference type="Pfam" id="PF09414">
    <property type="entry name" value="RNA_ligase"/>
    <property type="match status" value="1"/>
</dbReference>
<feature type="domain" description="RNA ligase" evidence="1">
    <location>
        <begin position="22"/>
        <end position="179"/>
    </location>
</feature>
<proteinExistence type="predicted"/>
<dbReference type="AlphaFoldDB" id="A0AAV3UNF2"/>
<dbReference type="Proteomes" id="UP001501729">
    <property type="component" value="Unassembled WGS sequence"/>
</dbReference>
<evidence type="ECO:0000313" key="2">
    <source>
        <dbReference type="EMBL" id="GAA5058896.1"/>
    </source>
</evidence>
<reference evidence="2 3" key="1">
    <citation type="journal article" date="2019" name="Int. J. Syst. Evol. Microbiol.">
        <title>The Global Catalogue of Microorganisms (GCM) 10K type strain sequencing project: providing services to taxonomists for standard genome sequencing and annotation.</title>
        <authorList>
            <consortium name="The Broad Institute Genomics Platform"/>
            <consortium name="The Broad Institute Genome Sequencing Center for Infectious Disease"/>
            <person name="Wu L."/>
            <person name="Ma J."/>
        </authorList>
    </citation>
    <scope>NUCLEOTIDE SEQUENCE [LARGE SCALE GENOMIC DNA]</scope>
    <source>
        <strain evidence="2 3">JCM 17504</strain>
    </source>
</reference>
<organism evidence="2 3">
    <name type="scientific">Haladaptatus pallidirubidus</name>
    <dbReference type="NCBI Taxonomy" id="1008152"/>
    <lineage>
        <taxon>Archaea</taxon>
        <taxon>Methanobacteriati</taxon>
        <taxon>Methanobacteriota</taxon>
        <taxon>Stenosarchaea group</taxon>
        <taxon>Halobacteria</taxon>
        <taxon>Halobacteriales</taxon>
        <taxon>Haladaptataceae</taxon>
        <taxon>Haladaptatus</taxon>
    </lineage>
</organism>
<name>A0AAV3UNF2_9EURY</name>
<comment type="caution">
    <text evidence="2">The sequence shown here is derived from an EMBL/GenBank/DDBJ whole genome shotgun (WGS) entry which is preliminary data.</text>
</comment>
<evidence type="ECO:0000259" key="1">
    <source>
        <dbReference type="Pfam" id="PF09414"/>
    </source>
</evidence>
<dbReference type="InterPro" id="IPR021122">
    <property type="entry name" value="RNA_ligase_dom_REL/Rnl2"/>
</dbReference>
<accession>A0AAV3UNF2</accession>
<dbReference type="GeneID" id="68613863"/>
<dbReference type="RefSeq" id="WP_227773646.1">
    <property type="nucleotide sequence ID" value="NZ_BAABKX010000015.1"/>
</dbReference>
<gene>
    <name evidence="2" type="ORF">GCM10025751_42510</name>
</gene>
<dbReference type="EMBL" id="BAABKX010000015">
    <property type="protein sequence ID" value="GAA5058896.1"/>
    <property type="molecule type" value="Genomic_DNA"/>
</dbReference>
<dbReference type="SUPFAM" id="SSF56091">
    <property type="entry name" value="DNA ligase/mRNA capping enzyme, catalytic domain"/>
    <property type="match status" value="1"/>
</dbReference>